<dbReference type="InterPro" id="IPR036986">
    <property type="entry name" value="S4_RNA-bd_sf"/>
</dbReference>
<reference evidence="6" key="1">
    <citation type="submission" date="2018-05" db="EMBL/GenBank/DDBJ databases">
        <authorList>
            <person name="Lanie J.A."/>
            <person name="Ng W.-L."/>
            <person name="Kazmierczak K.M."/>
            <person name="Andrzejewski T.M."/>
            <person name="Davidsen T.M."/>
            <person name="Wayne K.J."/>
            <person name="Tettelin H."/>
            <person name="Glass J.I."/>
            <person name="Rusch D."/>
            <person name="Podicherti R."/>
            <person name="Tsui H.-C.T."/>
            <person name="Winkler M.E."/>
        </authorList>
    </citation>
    <scope>NUCLEOTIDE SEQUENCE</scope>
</reference>
<accession>A0A381RGX7</accession>
<dbReference type="CDD" id="cd00165">
    <property type="entry name" value="S4"/>
    <property type="match status" value="1"/>
</dbReference>
<evidence type="ECO:0000256" key="4">
    <source>
        <dbReference type="SAM" id="MobiDB-lite"/>
    </source>
</evidence>
<evidence type="ECO:0000256" key="1">
    <source>
        <dbReference type="ARBA" id="ARBA00008396"/>
    </source>
</evidence>
<dbReference type="PIRSF" id="PIRSF016821">
    <property type="entry name" value="HSP15"/>
    <property type="match status" value="1"/>
</dbReference>
<dbReference type="SMART" id="SM00363">
    <property type="entry name" value="S4"/>
    <property type="match status" value="1"/>
</dbReference>
<name>A0A381RGX7_9ZZZZ</name>
<keyword evidence="3" id="KW-0238">DNA-binding</keyword>
<comment type="similarity">
    <text evidence="1">Belongs to the HSP15 family.</text>
</comment>
<keyword evidence="2" id="KW-0694">RNA-binding</keyword>
<evidence type="ECO:0000259" key="5">
    <source>
        <dbReference type="SMART" id="SM00363"/>
    </source>
</evidence>
<evidence type="ECO:0000313" key="6">
    <source>
        <dbReference type="EMBL" id="SUZ88423.1"/>
    </source>
</evidence>
<gene>
    <name evidence="6" type="ORF">METZ01_LOCUS41277</name>
</gene>
<dbReference type="GO" id="GO:0003677">
    <property type="term" value="F:DNA binding"/>
    <property type="evidence" value="ECO:0007669"/>
    <property type="project" value="UniProtKB-KW"/>
</dbReference>
<dbReference type="PROSITE" id="PS50889">
    <property type="entry name" value="S4"/>
    <property type="match status" value="1"/>
</dbReference>
<protein>
    <recommendedName>
        <fullName evidence="5">RNA-binding S4 domain-containing protein</fullName>
    </recommendedName>
</protein>
<feature type="region of interest" description="Disordered" evidence="4">
    <location>
        <begin position="109"/>
        <end position="140"/>
    </location>
</feature>
<organism evidence="6">
    <name type="scientific">marine metagenome</name>
    <dbReference type="NCBI Taxonomy" id="408172"/>
    <lineage>
        <taxon>unclassified sequences</taxon>
        <taxon>metagenomes</taxon>
        <taxon>ecological metagenomes</taxon>
    </lineage>
</organism>
<dbReference type="GO" id="GO:0003727">
    <property type="term" value="F:single-stranded RNA binding"/>
    <property type="evidence" value="ECO:0007669"/>
    <property type="project" value="InterPro"/>
</dbReference>
<dbReference type="AlphaFoldDB" id="A0A381RGX7"/>
<dbReference type="InterPro" id="IPR025708">
    <property type="entry name" value="HSP15"/>
</dbReference>
<dbReference type="InterPro" id="IPR002942">
    <property type="entry name" value="S4_RNA-bd"/>
</dbReference>
<dbReference type="GO" id="GO:0043023">
    <property type="term" value="F:ribosomal large subunit binding"/>
    <property type="evidence" value="ECO:0007669"/>
    <property type="project" value="InterPro"/>
</dbReference>
<evidence type="ECO:0000256" key="3">
    <source>
        <dbReference type="ARBA" id="ARBA00023125"/>
    </source>
</evidence>
<dbReference type="Pfam" id="PF01479">
    <property type="entry name" value="S4"/>
    <property type="match status" value="1"/>
</dbReference>
<sequence length="140" mass="15861">MVGPVSDQSRPLDQIRIDRWLWAARFYKTRSRAKIAIAGGKIHVNGAKAKPSREVRICDNLSISRGTDEIDIVVVALSDQRGPANVAQALYSETPESIERRAELKAQRRMERAGLRMPKSKPSKRDRRHLMRMKSKTGPD</sequence>
<proteinExistence type="inferred from homology"/>
<dbReference type="EMBL" id="UINC01001770">
    <property type="protein sequence ID" value="SUZ88423.1"/>
    <property type="molecule type" value="Genomic_DNA"/>
</dbReference>
<dbReference type="Gene3D" id="3.10.290.10">
    <property type="entry name" value="RNA-binding S4 domain"/>
    <property type="match status" value="1"/>
</dbReference>
<feature type="domain" description="RNA-binding S4" evidence="5">
    <location>
        <begin position="15"/>
        <end position="78"/>
    </location>
</feature>
<dbReference type="GO" id="GO:0034605">
    <property type="term" value="P:cellular response to heat"/>
    <property type="evidence" value="ECO:0007669"/>
    <property type="project" value="InterPro"/>
</dbReference>
<dbReference type="SUPFAM" id="SSF55174">
    <property type="entry name" value="Alpha-L RNA-binding motif"/>
    <property type="match status" value="1"/>
</dbReference>
<evidence type="ECO:0000256" key="2">
    <source>
        <dbReference type="ARBA" id="ARBA00022884"/>
    </source>
</evidence>
<feature type="compositionally biased region" description="Basic residues" evidence="4">
    <location>
        <begin position="118"/>
        <end position="140"/>
    </location>
</feature>